<dbReference type="GO" id="GO:0009254">
    <property type="term" value="P:peptidoglycan turnover"/>
    <property type="evidence" value="ECO:0007669"/>
    <property type="project" value="TreeGrafter"/>
</dbReference>
<dbReference type="InterPro" id="IPR050226">
    <property type="entry name" value="NagZ_Beta-hexosaminidase"/>
</dbReference>
<keyword evidence="6" id="KW-1133">Transmembrane helix</keyword>
<feature type="domain" description="Glycoside hydrolase family 3 N-terminal" evidence="8">
    <location>
        <begin position="296"/>
        <end position="609"/>
    </location>
</feature>
<dbReference type="Gene3D" id="3.20.20.300">
    <property type="entry name" value="Glycoside hydrolase, family 3, N-terminal domain"/>
    <property type="match status" value="1"/>
</dbReference>
<evidence type="ECO:0000256" key="2">
    <source>
        <dbReference type="ARBA" id="ARBA00022801"/>
    </source>
</evidence>
<feature type="transmembrane region" description="Helical" evidence="6">
    <location>
        <begin position="68"/>
        <end position="88"/>
    </location>
</feature>
<dbReference type="Pfam" id="PF00024">
    <property type="entry name" value="PAN_1"/>
    <property type="match status" value="1"/>
</dbReference>
<dbReference type="GO" id="GO:0005975">
    <property type="term" value="P:carbohydrate metabolic process"/>
    <property type="evidence" value="ECO:0007669"/>
    <property type="project" value="InterPro"/>
</dbReference>
<evidence type="ECO:0000256" key="1">
    <source>
        <dbReference type="ARBA" id="ARBA00005336"/>
    </source>
</evidence>
<keyword evidence="2 9" id="KW-0378">Hydrolase</keyword>
<dbReference type="AlphaFoldDB" id="A0A162KJ60"/>
<evidence type="ECO:0000256" key="3">
    <source>
        <dbReference type="ARBA" id="ARBA00023180"/>
    </source>
</evidence>
<keyword evidence="4" id="KW-0326">Glycosidase</keyword>
<dbReference type="InterPro" id="IPR001764">
    <property type="entry name" value="Glyco_hydro_3_N"/>
</dbReference>
<accession>A0A162KJ60</accession>
<gene>
    <name evidence="9" type="ORF">LEL_07676</name>
</gene>
<dbReference type="Pfam" id="PF00933">
    <property type="entry name" value="Glyco_hydro_3"/>
    <property type="match status" value="1"/>
</dbReference>
<dbReference type="PANTHER" id="PTHR30480:SF14">
    <property type="entry name" value="HYDROLASE, PUTATIVE (AFU_ORTHOLOGUE AFUA_4G13770)-RELATED"/>
    <property type="match status" value="1"/>
</dbReference>
<evidence type="ECO:0000259" key="7">
    <source>
        <dbReference type="Pfam" id="PF00024"/>
    </source>
</evidence>
<dbReference type="EMBL" id="AZHF01000005">
    <property type="protein sequence ID" value="OAA75688.1"/>
    <property type="molecule type" value="Genomic_DNA"/>
</dbReference>
<comment type="similarity">
    <text evidence="1">Belongs to the glycosyl hydrolase 3 family.</text>
</comment>
<name>A0A162KJ60_CORDF</name>
<keyword evidence="6" id="KW-0812">Transmembrane</keyword>
<organism evidence="9 10">
    <name type="scientific">Akanthomyces lecanii RCEF 1005</name>
    <dbReference type="NCBI Taxonomy" id="1081108"/>
    <lineage>
        <taxon>Eukaryota</taxon>
        <taxon>Fungi</taxon>
        <taxon>Dikarya</taxon>
        <taxon>Ascomycota</taxon>
        <taxon>Pezizomycotina</taxon>
        <taxon>Sordariomycetes</taxon>
        <taxon>Hypocreomycetidae</taxon>
        <taxon>Hypocreales</taxon>
        <taxon>Cordycipitaceae</taxon>
        <taxon>Akanthomyces</taxon>
        <taxon>Cordyceps confragosa</taxon>
    </lineage>
</organism>
<comment type="caution">
    <text evidence="9">The sequence shown here is derived from an EMBL/GenBank/DDBJ whole genome shotgun (WGS) entry which is preliminary data.</text>
</comment>
<feature type="compositionally biased region" description="Low complexity" evidence="5">
    <location>
        <begin position="110"/>
        <end position="143"/>
    </location>
</feature>
<evidence type="ECO:0000313" key="9">
    <source>
        <dbReference type="EMBL" id="OAA75688.1"/>
    </source>
</evidence>
<keyword evidence="6" id="KW-0472">Membrane</keyword>
<dbReference type="GO" id="GO:0004553">
    <property type="term" value="F:hydrolase activity, hydrolyzing O-glycosyl compounds"/>
    <property type="evidence" value="ECO:0007669"/>
    <property type="project" value="InterPro"/>
</dbReference>
<dbReference type="PANTHER" id="PTHR30480">
    <property type="entry name" value="BETA-HEXOSAMINIDASE-RELATED"/>
    <property type="match status" value="1"/>
</dbReference>
<reference evidence="9 10" key="1">
    <citation type="journal article" date="2016" name="Genome Biol. Evol.">
        <title>Divergent and convergent evolution of fungal pathogenicity.</title>
        <authorList>
            <person name="Shang Y."/>
            <person name="Xiao G."/>
            <person name="Zheng P."/>
            <person name="Cen K."/>
            <person name="Zhan S."/>
            <person name="Wang C."/>
        </authorList>
    </citation>
    <scope>NUCLEOTIDE SEQUENCE [LARGE SCALE GENOMIC DNA]</scope>
    <source>
        <strain evidence="9 10">RCEF 1005</strain>
    </source>
</reference>
<dbReference type="InterPro" id="IPR036962">
    <property type="entry name" value="Glyco_hydro_3_N_sf"/>
</dbReference>
<dbReference type="Proteomes" id="UP000076881">
    <property type="component" value="Unassembled WGS sequence"/>
</dbReference>
<dbReference type="STRING" id="1081108.A0A162KJ60"/>
<evidence type="ECO:0000256" key="4">
    <source>
        <dbReference type="ARBA" id="ARBA00023295"/>
    </source>
</evidence>
<evidence type="ECO:0000256" key="5">
    <source>
        <dbReference type="SAM" id="MobiDB-lite"/>
    </source>
</evidence>
<feature type="domain" description="Apple" evidence="7">
    <location>
        <begin position="181"/>
        <end position="249"/>
    </location>
</feature>
<protein>
    <submittedName>
        <fullName evidence="9">Glycoside hydrolase, superfamily</fullName>
    </submittedName>
</protein>
<proteinExistence type="inferred from homology"/>
<keyword evidence="10" id="KW-1185">Reference proteome</keyword>
<evidence type="ECO:0000259" key="8">
    <source>
        <dbReference type="Pfam" id="PF00933"/>
    </source>
</evidence>
<dbReference type="InterPro" id="IPR003609">
    <property type="entry name" value="Pan_app"/>
</dbReference>
<feature type="region of interest" description="Disordered" evidence="5">
    <location>
        <begin position="92"/>
        <end position="150"/>
    </location>
</feature>
<evidence type="ECO:0000313" key="10">
    <source>
        <dbReference type="Proteomes" id="UP000076881"/>
    </source>
</evidence>
<dbReference type="InterPro" id="IPR017853">
    <property type="entry name" value="GH"/>
</dbReference>
<evidence type="ECO:0000256" key="6">
    <source>
        <dbReference type="SAM" id="Phobius"/>
    </source>
</evidence>
<dbReference type="SUPFAM" id="SSF51445">
    <property type="entry name" value="(Trans)glycosidases"/>
    <property type="match status" value="1"/>
</dbReference>
<keyword evidence="3" id="KW-0325">Glycoprotein</keyword>
<dbReference type="OrthoDB" id="416222at2759"/>
<sequence>MPYDRYGSDGLQVSREPDSYPEIVHEPSRAFHPASYNVQSQDFTAKETPTSVRNLRQPTICGISKRSFFATVVIALAIIVAGALGSGLGGGLSSKVSHGSVTDKSASGGSSTSVAQASPSSTSSETASSHSTSSSAAGSPSPTIVHSSDCPTSNGTTYNSMSFASGNNGPIPDGAENGLKFVKVCGTSLRGGSNIAQGVVATLDECIDLCASYNFWSGTTNCTSASYNSTRALTAQSCEAKNTMRFSPSQFVFALALIDSARGSPKPRGDLDILAGQHVIYSWDYTLPGPPDELYNLTRDGLVGGVLLYDVHVNKDTPAALGKLQAAYKASPAYRLLRKQSGKETSLLIMTNEEGGTVFNGVIDGGPPLSAKEIGASPNPSVTGWQAGVQAAKALKSYNFNVDLAPVLGVYRQEDNFLDAGNRSYGNTPQTVIDAAMPFIKAQRARNILVSAKHFPGLGAAARDQNTDMAPVALDVTLDDLENIDLRPFTAAICAGVDLIMPSWAVYPAVDSSLPAGLSPKWMKEILRGKLGFRGVTITEALEAGAILPFGDVETRAKIAAAAGNDLILASQLNVTEGVAIRNALVAGLKSGELNRDDFDRATDRIVSLRSRV</sequence>